<evidence type="ECO:0000313" key="4">
    <source>
        <dbReference type="Proteomes" id="UP000217838"/>
    </source>
</evidence>
<dbReference type="PANTHER" id="PTHR12782">
    <property type="entry name" value="MICROSOMAL PROSTAGLANDIN E SYNTHASE-2"/>
    <property type="match status" value="1"/>
</dbReference>
<dbReference type="PANTHER" id="PTHR12782:SF5">
    <property type="entry name" value="PROSTAGLANDIN E SYNTHASE 2"/>
    <property type="match status" value="1"/>
</dbReference>
<dbReference type="PROSITE" id="PS51354">
    <property type="entry name" value="GLUTAREDOXIN_2"/>
    <property type="match status" value="1"/>
</dbReference>
<feature type="domain" description="GST N-terminal" evidence="2">
    <location>
        <begin position="47"/>
        <end position="117"/>
    </location>
</feature>
<dbReference type="Proteomes" id="UP000217838">
    <property type="component" value="Unassembled WGS sequence"/>
</dbReference>
<evidence type="ECO:0000259" key="2">
    <source>
        <dbReference type="Pfam" id="PF13417"/>
    </source>
</evidence>
<dbReference type="PROSITE" id="PS00195">
    <property type="entry name" value="GLUTAREDOXIN_1"/>
    <property type="match status" value="1"/>
</dbReference>
<dbReference type="EMBL" id="NVUU01000017">
    <property type="protein sequence ID" value="PCI95487.1"/>
    <property type="molecule type" value="Genomic_DNA"/>
</dbReference>
<proteinExistence type="predicted"/>
<accession>A0A2A4YMD8</accession>
<gene>
    <name evidence="3" type="ORF">COB11_02045</name>
</gene>
<dbReference type="AlphaFoldDB" id="A0A2A4YMD8"/>
<protein>
    <recommendedName>
        <fullName evidence="2">GST N-terminal domain-containing protein</fullName>
    </recommendedName>
</protein>
<organism evidence="3 4">
    <name type="scientific">Aerophobetes bacterium</name>
    <dbReference type="NCBI Taxonomy" id="2030807"/>
    <lineage>
        <taxon>Bacteria</taxon>
        <taxon>Candidatus Aerophobota</taxon>
    </lineage>
</organism>
<dbReference type="Pfam" id="PF13417">
    <property type="entry name" value="GST_N_3"/>
    <property type="match status" value="1"/>
</dbReference>
<sequence length="120" mass="13740">MKFTLCTLLALFLASFSICNAKATHTHKNEVTANKTTQNHSKYQLTLYYKAHCPYCVKVNRYLRALGREVPLKNARVPSYEKELIKIGGKRQVPCLVIDGKALYESDAIIDWLKAHRNEI</sequence>
<reference evidence="4" key="1">
    <citation type="submission" date="2017-08" db="EMBL/GenBank/DDBJ databases">
        <title>A dynamic microbial community with high functional redundancy inhabits the cold, oxic subseafloor aquifer.</title>
        <authorList>
            <person name="Tully B.J."/>
            <person name="Wheat C.G."/>
            <person name="Glazer B.T."/>
            <person name="Huber J.A."/>
        </authorList>
    </citation>
    <scope>NUCLEOTIDE SEQUENCE [LARGE SCALE GENOMIC DNA]</scope>
</reference>
<keyword evidence="1" id="KW-0732">Signal</keyword>
<dbReference type="Gene3D" id="3.40.30.10">
    <property type="entry name" value="Glutaredoxin"/>
    <property type="match status" value="1"/>
</dbReference>
<dbReference type="InterPro" id="IPR004045">
    <property type="entry name" value="Glutathione_S-Trfase_N"/>
</dbReference>
<dbReference type="InterPro" id="IPR011767">
    <property type="entry name" value="GLR_AS"/>
</dbReference>
<dbReference type="InterPro" id="IPR036249">
    <property type="entry name" value="Thioredoxin-like_sf"/>
</dbReference>
<evidence type="ECO:0000256" key="1">
    <source>
        <dbReference type="SAM" id="SignalP"/>
    </source>
</evidence>
<feature type="chain" id="PRO_5012585275" description="GST N-terminal domain-containing protein" evidence="1">
    <location>
        <begin position="22"/>
        <end position="120"/>
    </location>
</feature>
<evidence type="ECO:0000313" key="3">
    <source>
        <dbReference type="EMBL" id="PCI95487.1"/>
    </source>
</evidence>
<comment type="caution">
    <text evidence="3">The sequence shown here is derived from an EMBL/GenBank/DDBJ whole genome shotgun (WGS) entry which is preliminary data.</text>
</comment>
<dbReference type="CDD" id="cd00570">
    <property type="entry name" value="GST_N_family"/>
    <property type="match status" value="1"/>
</dbReference>
<dbReference type="SUPFAM" id="SSF52833">
    <property type="entry name" value="Thioredoxin-like"/>
    <property type="match status" value="1"/>
</dbReference>
<name>A0A2A4YMD8_UNCAE</name>
<feature type="signal peptide" evidence="1">
    <location>
        <begin position="1"/>
        <end position="21"/>
    </location>
</feature>